<evidence type="ECO:0000256" key="11">
    <source>
        <dbReference type="ARBA" id="ARBA00023242"/>
    </source>
</evidence>
<feature type="domain" description="C2H2-type" evidence="14">
    <location>
        <begin position="262"/>
        <end position="289"/>
    </location>
</feature>
<dbReference type="GO" id="GO:0000981">
    <property type="term" value="F:DNA-binding transcription factor activity, RNA polymerase II-specific"/>
    <property type="evidence" value="ECO:0007669"/>
    <property type="project" value="TreeGrafter"/>
</dbReference>
<protein>
    <recommendedName>
        <fullName evidence="14">C2H2-type domain-containing protein</fullName>
    </recommendedName>
</protein>
<gene>
    <name evidence="15" type="primary">LOC117739327</name>
</gene>
<dbReference type="GeneTree" id="ENSGT01150000286959"/>
<dbReference type="FunFam" id="3.30.160.60:FF:001732">
    <property type="entry name" value="Zgc:162936"/>
    <property type="match status" value="1"/>
</dbReference>
<organism evidence="15 16">
    <name type="scientific">Cyclopterus lumpus</name>
    <name type="common">Lumpsucker</name>
    <dbReference type="NCBI Taxonomy" id="8103"/>
    <lineage>
        <taxon>Eukaryota</taxon>
        <taxon>Metazoa</taxon>
        <taxon>Chordata</taxon>
        <taxon>Craniata</taxon>
        <taxon>Vertebrata</taxon>
        <taxon>Euteleostomi</taxon>
        <taxon>Actinopterygii</taxon>
        <taxon>Neopterygii</taxon>
        <taxon>Teleostei</taxon>
        <taxon>Neoteleostei</taxon>
        <taxon>Acanthomorphata</taxon>
        <taxon>Eupercaria</taxon>
        <taxon>Perciformes</taxon>
        <taxon>Cottioidei</taxon>
        <taxon>Cottales</taxon>
        <taxon>Cyclopteridae</taxon>
        <taxon>Cyclopterus</taxon>
    </lineage>
</organism>
<dbReference type="Ensembl" id="ENSCLMT00005017740.1">
    <property type="protein sequence ID" value="ENSCLMP00005016742.1"/>
    <property type="gene ID" value="ENSCLMG00005008622.1"/>
</dbReference>
<dbReference type="Ensembl" id="ENSCLMT00005017737.1">
    <property type="protein sequence ID" value="ENSCLMP00005016739.1"/>
    <property type="gene ID" value="ENSCLMG00005008622.1"/>
</dbReference>
<evidence type="ECO:0000313" key="16">
    <source>
        <dbReference type="Proteomes" id="UP000694565"/>
    </source>
</evidence>
<evidence type="ECO:0000256" key="2">
    <source>
        <dbReference type="ARBA" id="ARBA00004123"/>
    </source>
</evidence>
<dbReference type="SMART" id="SM00355">
    <property type="entry name" value="ZnF_C2H2"/>
    <property type="match status" value="4"/>
</dbReference>
<evidence type="ECO:0000256" key="5">
    <source>
        <dbReference type="ARBA" id="ARBA00022737"/>
    </source>
</evidence>
<dbReference type="KEGG" id="clum:117739327"/>
<keyword evidence="5" id="KW-0677">Repeat</keyword>
<keyword evidence="7" id="KW-0862">Zinc</keyword>
<comment type="function">
    <text evidence="1">May be involved in transcriptional regulation.</text>
</comment>
<dbReference type="SUPFAM" id="SSF57667">
    <property type="entry name" value="beta-beta-alpha zinc fingers"/>
    <property type="match status" value="2"/>
</dbReference>
<evidence type="ECO:0000259" key="14">
    <source>
        <dbReference type="PROSITE" id="PS50157"/>
    </source>
</evidence>
<evidence type="ECO:0000256" key="12">
    <source>
        <dbReference type="PROSITE-ProRule" id="PRU00042"/>
    </source>
</evidence>
<keyword evidence="6 12" id="KW-0863">Zinc-finger</keyword>
<dbReference type="GeneID" id="117739327"/>
<reference evidence="15" key="1">
    <citation type="submission" date="2025-05" db="UniProtKB">
        <authorList>
            <consortium name="Ensembl"/>
        </authorList>
    </citation>
    <scope>IDENTIFICATION</scope>
</reference>
<dbReference type="PROSITE" id="PS00028">
    <property type="entry name" value="ZINC_FINGER_C2H2_1"/>
    <property type="match status" value="3"/>
</dbReference>
<dbReference type="InterPro" id="IPR013087">
    <property type="entry name" value="Znf_C2H2_type"/>
</dbReference>
<dbReference type="RefSeq" id="XP_034401563.1">
    <property type="nucleotide sequence ID" value="XM_034545672.1"/>
</dbReference>
<dbReference type="FunFam" id="3.30.160.60:FF:000512">
    <property type="entry name" value="zinc finger protein 197 isoform X1"/>
    <property type="match status" value="1"/>
</dbReference>
<keyword evidence="10" id="KW-0804">Transcription</keyword>
<evidence type="ECO:0000256" key="9">
    <source>
        <dbReference type="ARBA" id="ARBA00023125"/>
    </source>
</evidence>
<evidence type="ECO:0000256" key="10">
    <source>
        <dbReference type="ARBA" id="ARBA00023163"/>
    </source>
</evidence>
<dbReference type="GO" id="GO:0008270">
    <property type="term" value="F:zinc ion binding"/>
    <property type="evidence" value="ECO:0007669"/>
    <property type="project" value="UniProtKB-KW"/>
</dbReference>
<dbReference type="InterPro" id="IPR036236">
    <property type="entry name" value="Znf_C2H2_sf"/>
</dbReference>
<feature type="region of interest" description="Disordered" evidence="13">
    <location>
        <begin position="170"/>
        <end position="215"/>
    </location>
</feature>
<feature type="domain" description="C2H2-type" evidence="14">
    <location>
        <begin position="290"/>
        <end position="317"/>
    </location>
</feature>
<keyword evidence="11" id="KW-0539">Nucleus</keyword>
<comment type="similarity">
    <text evidence="3">Belongs to the krueppel C2H2-type zinc-finger protein family.</text>
</comment>
<keyword evidence="4" id="KW-0479">Metal-binding</keyword>
<dbReference type="AlphaFoldDB" id="A0A8C2XD00"/>
<evidence type="ECO:0000256" key="1">
    <source>
        <dbReference type="ARBA" id="ARBA00003767"/>
    </source>
</evidence>
<evidence type="ECO:0000256" key="7">
    <source>
        <dbReference type="ARBA" id="ARBA00022833"/>
    </source>
</evidence>
<keyword evidence="9" id="KW-0238">DNA-binding</keyword>
<dbReference type="Proteomes" id="UP000694565">
    <property type="component" value="Unplaced"/>
</dbReference>
<dbReference type="Pfam" id="PF00096">
    <property type="entry name" value="zf-C2H2"/>
    <property type="match status" value="3"/>
</dbReference>
<evidence type="ECO:0000256" key="6">
    <source>
        <dbReference type="ARBA" id="ARBA00022771"/>
    </source>
</evidence>
<evidence type="ECO:0000313" key="15">
    <source>
        <dbReference type="Ensembl" id="ENSCLMP00005016742.1"/>
    </source>
</evidence>
<keyword evidence="8" id="KW-0805">Transcription regulation</keyword>
<evidence type="ECO:0000256" key="13">
    <source>
        <dbReference type="SAM" id="MobiDB-lite"/>
    </source>
</evidence>
<dbReference type="PROSITE" id="PS50157">
    <property type="entry name" value="ZINC_FINGER_C2H2_2"/>
    <property type="match status" value="3"/>
</dbReference>
<name>A0A8C2XD00_CYCLU</name>
<dbReference type="PANTHER" id="PTHR14196">
    <property type="entry name" value="ODD-SKIPPED - RELATED"/>
    <property type="match status" value="1"/>
</dbReference>
<feature type="compositionally biased region" description="Acidic residues" evidence="13">
    <location>
        <begin position="191"/>
        <end position="201"/>
    </location>
</feature>
<dbReference type="PANTHER" id="PTHR14196:SF12">
    <property type="entry name" value="ZINC FINGER PROTEIN 208-LIKE"/>
    <property type="match status" value="1"/>
</dbReference>
<dbReference type="InterPro" id="IPR050717">
    <property type="entry name" value="C2H2-ZF_Transcription_Reg"/>
</dbReference>
<keyword evidence="16" id="KW-1185">Reference proteome</keyword>
<evidence type="ECO:0000256" key="8">
    <source>
        <dbReference type="ARBA" id="ARBA00023015"/>
    </source>
</evidence>
<feature type="domain" description="C2H2-type" evidence="14">
    <location>
        <begin position="318"/>
        <end position="345"/>
    </location>
</feature>
<dbReference type="Gene3D" id="3.30.160.60">
    <property type="entry name" value="Classic Zinc Finger"/>
    <property type="match status" value="4"/>
</dbReference>
<feature type="compositionally biased region" description="Basic and acidic residues" evidence="13">
    <location>
        <begin position="95"/>
        <end position="150"/>
    </location>
</feature>
<sequence>MSKVQMLRCLVNQRLTAAAQEIFGLFERTIAEYEEELCSSREENERHRKRLDAVFNPEVRLHRADLQQLLVVKEEVPPKQQHWSSSLDQEDPETPDIREDQEDPKPPHINEDQEDPEPPHINEDQEDPEPPHIKEDQEDPEPSHIKKEQEGDQLQGLEEAGIKFSFTPLKSEDDEEEAQSSHLHQRQTEQMETEADGEDCGGPEPDRKSDPDRPLHLYSWDMASQCYKQVTEVSVDWNEPSEPQSGLNFMKDNEYNSYEKPFRCSECGKRFNQNSNLKTHMRTHTGEKPFSCSVCGKRFGQKAHLQNHLKCHTGEKPYRCSFCNKCFARTEHLQLHMRTHTGEKPFSCNVCDKRFTWLGQFKSHKCRELWTAPGAEQLQGPEEFHTTELPFPPSKSEDDEESPQSSQLHQRHGEDCGGPGPARNSDPGSLESHGLPCNSFIGQFW</sequence>
<feature type="region of interest" description="Disordered" evidence="13">
    <location>
        <begin position="76"/>
        <end position="153"/>
    </location>
</feature>
<evidence type="ECO:0000256" key="3">
    <source>
        <dbReference type="ARBA" id="ARBA00006991"/>
    </source>
</evidence>
<evidence type="ECO:0000256" key="4">
    <source>
        <dbReference type="ARBA" id="ARBA00022723"/>
    </source>
</evidence>
<proteinExistence type="inferred from homology"/>
<dbReference type="FunFam" id="3.30.160.60:FF:000966">
    <property type="entry name" value="ZFP90 zinc finger protein"/>
    <property type="match status" value="1"/>
</dbReference>
<feature type="region of interest" description="Disordered" evidence="13">
    <location>
        <begin position="377"/>
        <end position="445"/>
    </location>
</feature>
<dbReference type="FunFam" id="3.30.160.60:FF:000478">
    <property type="entry name" value="Zinc finger protein 133"/>
    <property type="match status" value="1"/>
</dbReference>
<dbReference type="GO" id="GO:0005694">
    <property type="term" value="C:chromosome"/>
    <property type="evidence" value="ECO:0007669"/>
    <property type="project" value="UniProtKB-ARBA"/>
</dbReference>
<dbReference type="OrthoDB" id="8113227at2759"/>
<feature type="compositionally biased region" description="Basic and acidic residues" evidence="13">
    <location>
        <begin position="204"/>
        <end position="215"/>
    </location>
</feature>
<dbReference type="GO" id="GO:0045893">
    <property type="term" value="P:positive regulation of DNA-templated transcription"/>
    <property type="evidence" value="ECO:0007669"/>
    <property type="project" value="UniProtKB-ARBA"/>
</dbReference>
<dbReference type="GO" id="GO:0005634">
    <property type="term" value="C:nucleus"/>
    <property type="evidence" value="ECO:0007669"/>
    <property type="project" value="UniProtKB-SubCell"/>
</dbReference>
<accession>A0A8C2XD00</accession>
<comment type="subcellular location">
    <subcellularLocation>
        <location evidence="2">Nucleus</location>
    </subcellularLocation>
</comment>
<dbReference type="GO" id="GO:0000977">
    <property type="term" value="F:RNA polymerase II transcription regulatory region sequence-specific DNA binding"/>
    <property type="evidence" value="ECO:0007669"/>
    <property type="project" value="TreeGrafter"/>
</dbReference>